<dbReference type="EMBL" id="JAHKSW010000010">
    <property type="protein sequence ID" value="KAG7327571.1"/>
    <property type="molecule type" value="Genomic_DNA"/>
</dbReference>
<protein>
    <submittedName>
        <fullName evidence="2">Uncharacterized protein</fullName>
    </submittedName>
</protein>
<evidence type="ECO:0000313" key="2">
    <source>
        <dbReference type="EMBL" id="KAG7327571.1"/>
    </source>
</evidence>
<keyword evidence="3" id="KW-1185">Reference proteome</keyword>
<sequence length="231" mass="25300">MNSDSSQTPPAACSQASTSTTLSEGPSIFVDQQIGAMLEKHLTEEVPKENPLGSLVNFCRSFFINRRKMGSSPGGIIPDSSARQSCLPGLDVTDPGIPDADLGMCNEGETLPADAHLEPYLGGSADTEETMTSLFSWVSQVKKKKNKVKKGHDEVKSYDTESKKRQKTTCRFEESLIQPEEDHLGSGTRDRDITPPSADHIEEVQQVEPSPYLTVILKVCCPPMLRDLVFE</sequence>
<evidence type="ECO:0000256" key="1">
    <source>
        <dbReference type="SAM" id="MobiDB-lite"/>
    </source>
</evidence>
<accession>A0A9D3NS38</accession>
<evidence type="ECO:0000313" key="3">
    <source>
        <dbReference type="Proteomes" id="UP000824219"/>
    </source>
</evidence>
<organism evidence="2 3">
    <name type="scientific">Hemibagrus wyckioides</name>
    <dbReference type="NCBI Taxonomy" id="337641"/>
    <lineage>
        <taxon>Eukaryota</taxon>
        <taxon>Metazoa</taxon>
        <taxon>Chordata</taxon>
        <taxon>Craniata</taxon>
        <taxon>Vertebrata</taxon>
        <taxon>Euteleostomi</taxon>
        <taxon>Actinopterygii</taxon>
        <taxon>Neopterygii</taxon>
        <taxon>Teleostei</taxon>
        <taxon>Ostariophysi</taxon>
        <taxon>Siluriformes</taxon>
        <taxon>Bagridae</taxon>
        <taxon>Hemibagrus</taxon>
    </lineage>
</organism>
<reference evidence="2 3" key="1">
    <citation type="submission" date="2021-06" db="EMBL/GenBank/DDBJ databases">
        <title>Chromosome-level genome assembly of the red-tail catfish (Hemibagrus wyckioides).</title>
        <authorList>
            <person name="Shao F."/>
        </authorList>
    </citation>
    <scope>NUCLEOTIDE SEQUENCE [LARGE SCALE GENOMIC DNA]</scope>
    <source>
        <strain evidence="2">EC202008001</strain>
        <tissue evidence="2">Blood</tissue>
    </source>
</reference>
<gene>
    <name evidence="2" type="ORF">KOW79_009177</name>
</gene>
<proteinExistence type="predicted"/>
<dbReference type="Proteomes" id="UP000824219">
    <property type="component" value="Linkage Group LG10"/>
</dbReference>
<feature type="compositionally biased region" description="Polar residues" evidence="1">
    <location>
        <begin position="1"/>
        <end position="24"/>
    </location>
</feature>
<name>A0A9D3NS38_9TELE</name>
<dbReference type="AlphaFoldDB" id="A0A9D3NS38"/>
<comment type="caution">
    <text evidence="2">The sequence shown here is derived from an EMBL/GenBank/DDBJ whole genome shotgun (WGS) entry which is preliminary data.</text>
</comment>
<feature type="region of interest" description="Disordered" evidence="1">
    <location>
        <begin position="1"/>
        <end position="27"/>
    </location>
</feature>